<proteinExistence type="inferred from homology"/>
<dbReference type="GO" id="GO:0006233">
    <property type="term" value="P:dTDP biosynthetic process"/>
    <property type="evidence" value="ECO:0007669"/>
    <property type="project" value="InterPro"/>
</dbReference>
<keyword evidence="4 8" id="KW-0547">Nucleotide-binding</keyword>
<evidence type="ECO:0000256" key="6">
    <source>
        <dbReference type="ARBA" id="ARBA00022840"/>
    </source>
</evidence>
<keyword evidence="6 8" id="KW-0067">ATP-binding</keyword>
<organism evidence="10 11">
    <name type="scientific">Planctopirus hydrillae</name>
    <dbReference type="NCBI Taxonomy" id="1841610"/>
    <lineage>
        <taxon>Bacteria</taxon>
        <taxon>Pseudomonadati</taxon>
        <taxon>Planctomycetota</taxon>
        <taxon>Planctomycetia</taxon>
        <taxon>Planctomycetales</taxon>
        <taxon>Planctomycetaceae</taxon>
        <taxon>Planctopirus</taxon>
    </lineage>
</organism>
<dbReference type="AlphaFoldDB" id="A0A1C3E419"/>
<dbReference type="RefSeq" id="WP_068853039.1">
    <property type="nucleotide sequence ID" value="NZ_LYDR01000158.1"/>
</dbReference>
<evidence type="ECO:0000256" key="7">
    <source>
        <dbReference type="ARBA" id="ARBA00048743"/>
    </source>
</evidence>
<dbReference type="SUPFAM" id="SSF52540">
    <property type="entry name" value="P-loop containing nucleoside triphosphate hydrolases"/>
    <property type="match status" value="1"/>
</dbReference>
<sequence>MVLEHRPHSSSGLLIVIEGIDGAGKGTQTRLLHERLMSSSRDVFTLSFPRYESTFFGQRVADFLNGKFGTLEQVHPFLAAMLYAGDRFESRGLLQSALNEGKIVLCDRYIPSNLAHQLTKAQPELRAEMQQWIEHVEYHLYQMPRPDLVVLLDTTAETATTLIDRKQARDYTTSKADLHEADQHYLERVLIEYRNLAANNPLWHVVPCLQNSILRSQTEIAEEIYTFVESFISRRI</sequence>
<dbReference type="CDD" id="cd01672">
    <property type="entry name" value="TMPK"/>
    <property type="match status" value="1"/>
</dbReference>
<dbReference type="Proteomes" id="UP000094828">
    <property type="component" value="Unassembled WGS sequence"/>
</dbReference>
<evidence type="ECO:0000259" key="9">
    <source>
        <dbReference type="Pfam" id="PF02223"/>
    </source>
</evidence>
<comment type="catalytic activity">
    <reaction evidence="7 8">
        <text>dTMP + ATP = dTDP + ADP</text>
        <dbReference type="Rhea" id="RHEA:13517"/>
        <dbReference type="ChEBI" id="CHEBI:30616"/>
        <dbReference type="ChEBI" id="CHEBI:58369"/>
        <dbReference type="ChEBI" id="CHEBI:63528"/>
        <dbReference type="ChEBI" id="CHEBI:456216"/>
        <dbReference type="EC" id="2.7.4.9"/>
    </reaction>
</comment>
<comment type="caution">
    <text evidence="10">The sequence shown here is derived from an EMBL/GenBank/DDBJ whole genome shotgun (WGS) entry which is preliminary data.</text>
</comment>
<comment type="caution">
    <text evidence="8">Lacks conserved residue(s) required for the propagation of feature annotation.</text>
</comment>
<feature type="domain" description="Thymidylate kinase-like" evidence="9">
    <location>
        <begin position="17"/>
        <end position="206"/>
    </location>
</feature>
<evidence type="ECO:0000256" key="3">
    <source>
        <dbReference type="ARBA" id="ARBA00022727"/>
    </source>
</evidence>
<dbReference type="GO" id="GO:0005524">
    <property type="term" value="F:ATP binding"/>
    <property type="evidence" value="ECO:0007669"/>
    <property type="project" value="UniProtKB-UniRule"/>
</dbReference>
<gene>
    <name evidence="8" type="primary">tmk</name>
    <name evidence="10" type="ORF">A6X21_14100</name>
</gene>
<dbReference type="GO" id="GO:0006235">
    <property type="term" value="P:dTTP biosynthetic process"/>
    <property type="evidence" value="ECO:0007669"/>
    <property type="project" value="UniProtKB-UniRule"/>
</dbReference>
<dbReference type="GO" id="GO:0006227">
    <property type="term" value="P:dUDP biosynthetic process"/>
    <property type="evidence" value="ECO:0007669"/>
    <property type="project" value="TreeGrafter"/>
</dbReference>
<dbReference type="Pfam" id="PF02223">
    <property type="entry name" value="Thymidylate_kin"/>
    <property type="match status" value="1"/>
</dbReference>
<accession>A0A1C3E419</accession>
<keyword evidence="5 8" id="KW-0418">Kinase</keyword>
<dbReference type="STRING" id="1841610.A6X21_14100"/>
<dbReference type="NCBIfam" id="TIGR00041">
    <property type="entry name" value="DTMP_kinase"/>
    <property type="match status" value="1"/>
</dbReference>
<comment type="function">
    <text evidence="8">Phosphorylation of dTMP to form dTDP in both de novo and salvage pathways of dTTP synthesis.</text>
</comment>
<comment type="similarity">
    <text evidence="1 8">Belongs to the thymidylate kinase family.</text>
</comment>
<dbReference type="InterPro" id="IPR027417">
    <property type="entry name" value="P-loop_NTPase"/>
</dbReference>
<protein>
    <recommendedName>
        <fullName evidence="8">Thymidylate kinase</fullName>
        <ecNumber evidence="8">2.7.4.9</ecNumber>
    </recommendedName>
    <alternativeName>
        <fullName evidence="8">dTMP kinase</fullName>
    </alternativeName>
</protein>
<evidence type="ECO:0000256" key="1">
    <source>
        <dbReference type="ARBA" id="ARBA00009776"/>
    </source>
</evidence>
<evidence type="ECO:0000256" key="2">
    <source>
        <dbReference type="ARBA" id="ARBA00022679"/>
    </source>
</evidence>
<keyword evidence="3 8" id="KW-0545">Nucleotide biosynthesis</keyword>
<keyword evidence="11" id="KW-1185">Reference proteome</keyword>
<evidence type="ECO:0000313" key="11">
    <source>
        <dbReference type="Proteomes" id="UP000094828"/>
    </source>
</evidence>
<dbReference type="GO" id="GO:0004798">
    <property type="term" value="F:dTMP kinase activity"/>
    <property type="evidence" value="ECO:0007669"/>
    <property type="project" value="UniProtKB-UniRule"/>
</dbReference>
<name>A0A1C3E419_9PLAN</name>
<dbReference type="InterPro" id="IPR018094">
    <property type="entry name" value="Thymidylate_kinase"/>
</dbReference>
<dbReference type="InterPro" id="IPR039430">
    <property type="entry name" value="Thymidylate_kin-like_dom"/>
</dbReference>
<dbReference type="EC" id="2.7.4.9" evidence="8"/>
<evidence type="ECO:0000256" key="5">
    <source>
        <dbReference type="ARBA" id="ARBA00022777"/>
    </source>
</evidence>
<evidence type="ECO:0000256" key="4">
    <source>
        <dbReference type="ARBA" id="ARBA00022741"/>
    </source>
</evidence>
<dbReference type="EMBL" id="LYDR01000158">
    <property type="protein sequence ID" value="ODA27998.1"/>
    <property type="molecule type" value="Genomic_DNA"/>
</dbReference>
<reference evidence="10 11" key="1">
    <citation type="submission" date="2016-05" db="EMBL/GenBank/DDBJ databases">
        <title>Genomic and physiological characterization of Planctopirus sp. isolated from fresh water lake.</title>
        <authorList>
            <person name="Subhash Y."/>
            <person name="Ramana C."/>
        </authorList>
    </citation>
    <scope>NUCLEOTIDE SEQUENCE [LARGE SCALE GENOMIC DNA]</scope>
    <source>
        <strain evidence="10 11">JC280</strain>
    </source>
</reference>
<dbReference type="PANTHER" id="PTHR10344:SF4">
    <property type="entry name" value="UMP-CMP KINASE 2, MITOCHONDRIAL"/>
    <property type="match status" value="1"/>
</dbReference>
<dbReference type="GO" id="GO:0005737">
    <property type="term" value="C:cytoplasm"/>
    <property type="evidence" value="ECO:0007669"/>
    <property type="project" value="TreeGrafter"/>
</dbReference>
<evidence type="ECO:0000313" key="10">
    <source>
        <dbReference type="EMBL" id="ODA27998.1"/>
    </source>
</evidence>
<evidence type="ECO:0000256" key="8">
    <source>
        <dbReference type="HAMAP-Rule" id="MF_00165"/>
    </source>
</evidence>
<dbReference type="Gene3D" id="3.40.50.300">
    <property type="entry name" value="P-loop containing nucleotide triphosphate hydrolases"/>
    <property type="match status" value="1"/>
</dbReference>
<dbReference type="HAMAP" id="MF_00165">
    <property type="entry name" value="Thymidylate_kinase"/>
    <property type="match status" value="1"/>
</dbReference>
<dbReference type="PANTHER" id="PTHR10344">
    <property type="entry name" value="THYMIDYLATE KINASE"/>
    <property type="match status" value="1"/>
</dbReference>
<keyword evidence="2 8" id="KW-0808">Transferase</keyword>